<dbReference type="Proteomes" id="UP000318416">
    <property type="component" value="Unassembled WGS sequence"/>
</dbReference>
<proteinExistence type="predicted"/>
<dbReference type="AlphaFoldDB" id="A0A561EXT5"/>
<keyword evidence="3" id="KW-1185">Reference proteome</keyword>
<evidence type="ECO:0000259" key="1">
    <source>
        <dbReference type="Pfam" id="PF13546"/>
    </source>
</evidence>
<evidence type="ECO:0000313" key="2">
    <source>
        <dbReference type="EMBL" id="TWE20409.1"/>
    </source>
</evidence>
<dbReference type="RefSeq" id="WP_425461263.1">
    <property type="nucleotide sequence ID" value="NZ_VIVR01000001.1"/>
</dbReference>
<dbReference type="InterPro" id="IPR039365">
    <property type="entry name" value="IS701-like"/>
</dbReference>
<name>A0A561EXT5_9ACTN</name>
<accession>A0A561EXT5</accession>
<comment type="caution">
    <text evidence="2">The sequence shown here is derived from an EMBL/GenBank/DDBJ whole genome shotgun (WGS) entry which is preliminary data.</text>
</comment>
<dbReference type="PANTHER" id="PTHR33627">
    <property type="entry name" value="TRANSPOSASE"/>
    <property type="match status" value="1"/>
</dbReference>
<protein>
    <submittedName>
        <fullName evidence="2">SRSO17 transposase</fullName>
    </submittedName>
</protein>
<evidence type="ECO:0000313" key="3">
    <source>
        <dbReference type="Proteomes" id="UP000318416"/>
    </source>
</evidence>
<organism evidence="2 3">
    <name type="scientific">Kitasatospora atroaurantiaca</name>
    <dbReference type="NCBI Taxonomy" id="285545"/>
    <lineage>
        <taxon>Bacteria</taxon>
        <taxon>Bacillati</taxon>
        <taxon>Actinomycetota</taxon>
        <taxon>Actinomycetes</taxon>
        <taxon>Kitasatosporales</taxon>
        <taxon>Streptomycetaceae</taxon>
        <taxon>Kitasatospora</taxon>
    </lineage>
</organism>
<sequence length="396" mass="44023">MVVSLPAYDNVSAFAAEVFRSMSRADQRRWAEVYLRGLLLADGKKSVRRIAESVPIFHANQSLQQFINQSPWDWEPVRALIAQRIEHAKHPRAWVIERVVIPKRGERSVGVQRRFVPEVGRTVNSQLALGIALASESASVPVNWRISLSGRWGKDPELRGATYIPEPVAGKPEWVEVAEMVEEMALRWKLSPVPVVGDVRHFSDVTRLLTRMANRGVGFSVQVDGSFPVMGTDYLTSLPNHDAAPQLSDPQAVVTIQRHLGGLGKQLPKDSMRTLTGTGSRRAGLVSSLARIPPLRGDGNPSPKVVRIIGELSQKEGFARYWITNLTHHRLDEVMSLTRLAQRSRAEMQTLASEFGLRDFEGRSYPGWHHHMTMVSAAFAYSVVGWEGAVDAAMSS</sequence>
<dbReference type="Pfam" id="PF13546">
    <property type="entry name" value="DDE_5"/>
    <property type="match status" value="1"/>
</dbReference>
<gene>
    <name evidence="2" type="ORF">FB465_5561</name>
</gene>
<dbReference type="InterPro" id="IPR038721">
    <property type="entry name" value="IS701-like_DDE_dom"/>
</dbReference>
<dbReference type="PANTHER" id="PTHR33627:SF1">
    <property type="entry name" value="TRANSPOSASE"/>
    <property type="match status" value="1"/>
</dbReference>
<dbReference type="EMBL" id="VIVR01000001">
    <property type="protein sequence ID" value="TWE20409.1"/>
    <property type="molecule type" value="Genomic_DNA"/>
</dbReference>
<reference evidence="2 3" key="1">
    <citation type="submission" date="2019-06" db="EMBL/GenBank/DDBJ databases">
        <title>Sequencing the genomes of 1000 actinobacteria strains.</title>
        <authorList>
            <person name="Klenk H.-P."/>
        </authorList>
    </citation>
    <scope>NUCLEOTIDE SEQUENCE [LARGE SCALE GENOMIC DNA]</scope>
    <source>
        <strain evidence="2 3">DSM 41649</strain>
    </source>
</reference>
<feature type="domain" description="Transposase IS701-like DDE" evidence="1">
    <location>
        <begin position="18"/>
        <end position="228"/>
    </location>
</feature>